<name>A0A8K0GAR9_IGNLU</name>
<sequence length="84" mass="9812">MEKKFYNLENPKDVDYLLEHFGEMNYEMAENSDVGRDNDSDITAIEDSFGESDDDSENEEWLKNGYLQFAGTIVLMVRLVYLML</sequence>
<dbReference type="Proteomes" id="UP000801492">
    <property type="component" value="Unassembled WGS sequence"/>
</dbReference>
<dbReference type="AlphaFoldDB" id="A0A8K0GAR9"/>
<organism evidence="1 2">
    <name type="scientific">Ignelater luminosus</name>
    <name type="common">Cucubano</name>
    <name type="synonym">Pyrophorus luminosus</name>
    <dbReference type="NCBI Taxonomy" id="2038154"/>
    <lineage>
        <taxon>Eukaryota</taxon>
        <taxon>Metazoa</taxon>
        <taxon>Ecdysozoa</taxon>
        <taxon>Arthropoda</taxon>
        <taxon>Hexapoda</taxon>
        <taxon>Insecta</taxon>
        <taxon>Pterygota</taxon>
        <taxon>Neoptera</taxon>
        <taxon>Endopterygota</taxon>
        <taxon>Coleoptera</taxon>
        <taxon>Polyphaga</taxon>
        <taxon>Elateriformia</taxon>
        <taxon>Elateroidea</taxon>
        <taxon>Elateridae</taxon>
        <taxon>Agrypninae</taxon>
        <taxon>Pyrophorini</taxon>
        <taxon>Ignelater</taxon>
    </lineage>
</organism>
<accession>A0A8K0GAR9</accession>
<keyword evidence="2" id="KW-1185">Reference proteome</keyword>
<evidence type="ECO:0000313" key="2">
    <source>
        <dbReference type="Proteomes" id="UP000801492"/>
    </source>
</evidence>
<comment type="caution">
    <text evidence="1">The sequence shown here is derived from an EMBL/GenBank/DDBJ whole genome shotgun (WGS) entry which is preliminary data.</text>
</comment>
<evidence type="ECO:0000313" key="1">
    <source>
        <dbReference type="EMBL" id="KAF2895002.1"/>
    </source>
</evidence>
<reference evidence="1" key="1">
    <citation type="submission" date="2019-08" db="EMBL/GenBank/DDBJ databases">
        <title>The genome of the North American firefly Photinus pyralis.</title>
        <authorList>
            <consortium name="Photinus pyralis genome working group"/>
            <person name="Fallon T.R."/>
            <person name="Sander Lower S.E."/>
            <person name="Weng J.-K."/>
        </authorList>
    </citation>
    <scope>NUCLEOTIDE SEQUENCE</scope>
    <source>
        <strain evidence="1">TRF0915ILg1</strain>
        <tissue evidence="1">Whole body</tissue>
    </source>
</reference>
<dbReference type="EMBL" id="VTPC01006377">
    <property type="protein sequence ID" value="KAF2895002.1"/>
    <property type="molecule type" value="Genomic_DNA"/>
</dbReference>
<protein>
    <submittedName>
        <fullName evidence="1">Uncharacterized protein</fullName>
    </submittedName>
</protein>
<gene>
    <name evidence="1" type="ORF">ILUMI_11172</name>
</gene>
<proteinExistence type="predicted"/>